<name>A0ACB7SG60_HYAAI</name>
<keyword evidence="2" id="KW-1185">Reference proteome</keyword>
<sequence length="230" mass="26731">MRTFDGIKSHRRDANYRKLVDELMRRQTQDPGHDDHDGLPDNAEAPREDPEVTRAAVCEEIRQLTSKPPPKSYQAARLWELGKRFISGELIYNELNAYLRDCFSVDNVRHVIPRSHAEESRRRKKKKEYAKYQDWYRKNRSRCIRQILDDTGESKVEDAESFLEEWREAMEAPVQNSHLAMEQRHYSFKPYEPRCLITAAEVRHALPARNSARGMKLGGLGEAGKSSCAT</sequence>
<evidence type="ECO:0000313" key="2">
    <source>
        <dbReference type="Proteomes" id="UP000821845"/>
    </source>
</evidence>
<dbReference type="Proteomes" id="UP000821845">
    <property type="component" value="Chromosome 4"/>
</dbReference>
<protein>
    <submittedName>
        <fullName evidence="1">Uncharacterized protein</fullName>
    </submittedName>
</protein>
<dbReference type="EMBL" id="CM023484">
    <property type="protein sequence ID" value="KAH6932764.1"/>
    <property type="molecule type" value="Genomic_DNA"/>
</dbReference>
<evidence type="ECO:0000313" key="1">
    <source>
        <dbReference type="EMBL" id="KAH6932764.1"/>
    </source>
</evidence>
<reference evidence="1" key="1">
    <citation type="submission" date="2020-05" db="EMBL/GenBank/DDBJ databases">
        <title>Large-scale comparative analyses of tick genomes elucidate their genetic diversity and vector capacities.</title>
        <authorList>
            <person name="Jia N."/>
            <person name="Wang J."/>
            <person name="Shi W."/>
            <person name="Du L."/>
            <person name="Sun Y."/>
            <person name="Zhan W."/>
            <person name="Jiang J."/>
            <person name="Wang Q."/>
            <person name="Zhang B."/>
            <person name="Ji P."/>
            <person name="Sakyi L.B."/>
            <person name="Cui X."/>
            <person name="Yuan T."/>
            <person name="Jiang B."/>
            <person name="Yang W."/>
            <person name="Lam T.T.-Y."/>
            <person name="Chang Q."/>
            <person name="Ding S."/>
            <person name="Wang X."/>
            <person name="Zhu J."/>
            <person name="Ruan X."/>
            <person name="Zhao L."/>
            <person name="Wei J."/>
            <person name="Que T."/>
            <person name="Du C."/>
            <person name="Cheng J."/>
            <person name="Dai P."/>
            <person name="Han X."/>
            <person name="Huang E."/>
            <person name="Gao Y."/>
            <person name="Liu J."/>
            <person name="Shao H."/>
            <person name="Ye R."/>
            <person name="Li L."/>
            <person name="Wei W."/>
            <person name="Wang X."/>
            <person name="Wang C."/>
            <person name="Yang T."/>
            <person name="Huo Q."/>
            <person name="Li W."/>
            <person name="Guo W."/>
            <person name="Chen H."/>
            <person name="Zhou L."/>
            <person name="Ni X."/>
            <person name="Tian J."/>
            <person name="Zhou Y."/>
            <person name="Sheng Y."/>
            <person name="Liu T."/>
            <person name="Pan Y."/>
            <person name="Xia L."/>
            <person name="Li J."/>
            <person name="Zhao F."/>
            <person name="Cao W."/>
        </authorList>
    </citation>
    <scope>NUCLEOTIDE SEQUENCE</scope>
    <source>
        <strain evidence="1">Hyas-2018</strain>
    </source>
</reference>
<organism evidence="1 2">
    <name type="scientific">Hyalomma asiaticum</name>
    <name type="common">Tick</name>
    <dbReference type="NCBI Taxonomy" id="266040"/>
    <lineage>
        <taxon>Eukaryota</taxon>
        <taxon>Metazoa</taxon>
        <taxon>Ecdysozoa</taxon>
        <taxon>Arthropoda</taxon>
        <taxon>Chelicerata</taxon>
        <taxon>Arachnida</taxon>
        <taxon>Acari</taxon>
        <taxon>Parasitiformes</taxon>
        <taxon>Ixodida</taxon>
        <taxon>Ixodoidea</taxon>
        <taxon>Ixodidae</taxon>
        <taxon>Hyalomminae</taxon>
        <taxon>Hyalomma</taxon>
    </lineage>
</organism>
<gene>
    <name evidence="1" type="ORF">HPB50_009370</name>
</gene>
<comment type="caution">
    <text evidence="1">The sequence shown here is derived from an EMBL/GenBank/DDBJ whole genome shotgun (WGS) entry which is preliminary data.</text>
</comment>
<accession>A0ACB7SG60</accession>
<proteinExistence type="predicted"/>